<sequence>MWIAKRSYVTISGNSSRADVQPLPVILVWGTTAMLYVGIAFNILLSGSIFYGSFTIHWCADDTLPLNNFTQLLGRGFSDEQTFIDGEDVTDRSIQQRDIGVVFQSYALFPHMSLGENIGYGLKMLGRPKAEINDRVKEALAGVGGFADRYVVQISGSQQQRVTLARALLLKPKVLLFNEPLVIWVPTGASACAIKFVNCSSSLISLHCMLLTFKANPLPFQTPYW</sequence>
<gene>
    <name evidence="4" type="primary">fbpC</name>
    <name evidence="4" type="ORF">PL78_17325</name>
</gene>
<dbReference type="PANTHER" id="PTHR42781:SF4">
    <property type="entry name" value="SPERMIDINE_PUTRESCINE IMPORT ATP-BINDING PROTEIN POTA"/>
    <property type="match status" value="1"/>
</dbReference>
<proteinExistence type="predicted"/>
<evidence type="ECO:0000256" key="1">
    <source>
        <dbReference type="ARBA" id="ARBA00022448"/>
    </source>
</evidence>
<organism evidence="4 5">
    <name type="scientific">Yersinia entomophaga</name>
    <dbReference type="NCBI Taxonomy" id="935293"/>
    <lineage>
        <taxon>Bacteria</taxon>
        <taxon>Pseudomonadati</taxon>
        <taxon>Pseudomonadota</taxon>
        <taxon>Gammaproteobacteria</taxon>
        <taxon>Enterobacterales</taxon>
        <taxon>Yersiniaceae</taxon>
        <taxon>Yersinia</taxon>
    </lineage>
</organism>
<name>A0ABM6BPY3_YERET</name>
<evidence type="ECO:0000313" key="4">
    <source>
        <dbReference type="EMBL" id="ANI31572.1"/>
    </source>
</evidence>
<dbReference type="InterPro" id="IPR050093">
    <property type="entry name" value="ABC_SmlMolc_Importer"/>
</dbReference>
<reference evidence="4 5" key="1">
    <citation type="journal article" date="2016" name="Toxins">
        <title>The Draft Genome Sequence of the Yersinia entomophaga Entomopathogenic Type Strain MH96T.</title>
        <authorList>
            <person name="Hurst M.R."/>
            <person name="Beattie A."/>
            <person name="Altermann E."/>
            <person name="Moraga R.M."/>
            <person name="Harper L.A."/>
            <person name="Calder J."/>
            <person name="Laugraud A."/>
        </authorList>
    </citation>
    <scope>NUCLEOTIDE SEQUENCE [LARGE SCALE GENOMIC DNA]</scope>
    <source>
        <strain evidence="4 5">MH96</strain>
    </source>
</reference>
<dbReference type="InterPro" id="IPR027417">
    <property type="entry name" value="P-loop_NTPase"/>
</dbReference>
<protein>
    <submittedName>
        <fullName evidence="4">Ferric transporter ATP-binding subunit</fullName>
    </submittedName>
</protein>
<feature type="domain" description="ABC transporter" evidence="3">
    <location>
        <begin position="81"/>
        <end position="181"/>
    </location>
</feature>
<keyword evidence="2" id="KW-1133">Transmembrane helix</keyword>
<keyword evidence="4" id="KW-0547">Nucleotide-binding</keyword>
<keyword evidence="2" id="KW-0812">Transmembrane</keyword>
<evidence type="ECO:0000313" key="5">
    <source>
        <dbReference type="Proteomes" id="UP000266744"/>
    </source>
</evidence>
<dbReference type="PANTHER" id="PTHR42781">
    <property type="entry name" value="SPERMIDINE/PUTRESCINE IMPORT ATP-BINDING PROTEIN POTA"/>
    <property type="match status" value="1"/>
</dbReference>
<dbReference type="Proteomes" id="UP000266744">
    <property type="component" value="Chromosome"/>
</dbReference>
<keyword evidence="4" id="KW-0067">ATP-binding</keyword>
<evidence type="ECO:0000256" key="2">
    <source>
        <dbReference type="SAM" id="Phobius"/>
    </source>
</evidence>
<evidence type="ECO:0000259" key="3">
    <source>
        <dbReference type="Pfam" id="PF00005"/>
    </source>
</evidence>
<keyword evidence="2" id="KW-0472">Membrane</keyword>
<keyword evidence="1" id="KW-0813">Transport</keyword>
<feature type="transmembrane region" description="Helical" evidence="2">
    <location>
        <begin position="26"/>
        <end position="45"/>
    </location>
</feature>
<dbReference type="Gene3D" id="3.40.50.300">
    <property type="entry name" value="P-loop containing nucleotide triphosphate hydrolases"/>
    <property type="match status" value="1"/>
</dbReference>
<keyword evidence="5" id="KW-1185">Reference proteome</keyword>
<accession>A0ABM6BPY3</accession>
<dbReference type="EMBL" id="CP010029">
    <property type="protein sequence ID" value="ANI31572.1"/>
    <property type="molecule type" value="Genomic_DNA"/>
</dbReference>
<dbReference type="Pfam" id="PF00005">
    <property type="entry name" value="ABC_tran"/>
    <property type="match status" value="1"/>
</dbReference>
<dbReference type="InterPro" id="IPR003439">
    <property type="entry name" value="ABC_transporter-like_ATP-bd"/>
</dbReference>
<dbReference type="GO" id="GO:0005524">
    <property type="term" value="F:ATP binding"/>
    <property type="evidence" value="ECO:0007669"/>
    <property type="project" value="UniProtKB-KW"/>
</dbReference>
<dbReference type="SUPFAM" id="SSF52540">
    <property type="entry name" value="P-loop containing nucleoside triphosphate hydrolases"/>
    <property type="match status" value="1"/>
</dbReference>